<evidence type="ECO:0000256" key="3">
    <source>
        <dbReference type="ARBA" id="ARBA00023004"/>
    </source>
</evidence>
<dbReference type="InterPro" id="IPR001128">
    <property type="entry name" value="Cyt_P450"/>
</dbReference>
<keyword evidence="3 4" id="KW-0408">Iron</keyword>
<dbReference type="InterPro" id="IPR050121">
    <property type="entry name" value="Cytochrome_P450_monoxygenase"/>
</dbReference>
<feature type="transmembrane region" description="Helical" evidence="5">
    <location>
        <begin position="12"/>
        <end position="31"/>
    </location>
</feature>
<protein>
    <submittedName>
        <fullName evidence="6">Cytochrome p450 pisatin</fullName>
    </submittedName>
</protein>
<organism evidence="6 7">
    <name type="scientific">Phlyctema vagabunda</name>
    <dbReference type="NCBI Taxonomy" id="108571"/>
    <lineage>
        <taxon>Eukaryota</taxon>
        <taxon>Fungi</taxon>
        <taxon>Dikarya</taxon>
        <taxon>Ascomycota</taxon>
        <taxon>Pezizomycotina</taxon>
        <taxon>Leotiomycetes</taxon>
        <taxon>Helotiales</taxon>
        <taxon>Dermateaceae</taxon>
        <taxon>Phlyctema</taxon>
    </lineage>
</organism>
<keyword evidence="2 4" id="KW-0479">Metal-binding</keyword>
<dbReference type="EMBL" id="JBFCZG010000009">
    <property type="protein sequence ID" value="KAL3418686.1"/>
    <property type="molecule type" value="Genomic_DNA"/>
</dbReference>
<keyword evidence="4" id="KW-0349">Heme</keyword>
<evidence type="ECO:0000256" key="2">
    <source>
        <dbReference type="ARBA" id="ARBA00022723"/>
    </source>
</evidence>
<reference evidence="6 7" key="1">
    <citation type="submission" date="2024-06" db="EMBL/GenBank/DDBJ databases">
        <title>Complete genome of Phlyctema vagabunda strain 19-DSS-EL-015.</title>
        <authorList>
            <person name="Fiorenzani C."/>
        </authorList>
    </citation>
    <scope>NUCLEOTIDE SEQUENCE [LARGE SCALE GENOMIC DNA]</scope>
    <source>
        <strain evidence="6 7">19-DSS-EL-015</strain>
    </source>
</reference>
<dbReference type="PRINTS" id="PR00463">
    <property type="entry name" value="EP450I"/>
</dbReference>
<dbReference type="SUPFAM" id="SSF48264">
    <property type="entry name" value="Cytochrome P450"/>
    <property type="match status" value="1"/>
</dbReference>
<dbReference type="PANTHER" id="PTHR24305:SF190">
    <property type="entry name" value="P450, PUTATIVE (EUROFUNG)-RELATED"/>
    <property type="match status" value="1"/>
</dbReference>
<accession>A0ABR4P6E6</accession>
<dbReference type="PRINTS" id="PR00385">
    <property type="entry name" value="P450"/>
</dbReference>
<evidence type="ECO:0000313" key="7">
    <source>
        <dbReference type="Proteomes" id="UP001629113"/>
    </source>
</evidence>
<evidence type="ECO:0000256" key="1">
    <source>
        <dbReference type="ARBA" id="ARBA00001971"/>
    </source>
</evidence>
<keyword evidence="4" id="KW-0503">Monooxygenase</keyword>
<evidence type="ECO:0000256" key="4">
    <source>
        <dbReference type="RuleBase" id="RU000461"/>
    </source>
</evidence>
<keyword evidence="5" id="KW-0812">Transmembrane</keyword>
<comment type="similarity">
    <text evidence="4">Belongs to the cytochrome P450 family.</text>
</comment>
<dbReference type="InterPro" id="IPR036396">
    <property type="entry name" value="Cyt_P450_sf"/>
</dbReference>
<keyword evidence="4" id="KW-0560">Oxidoreductase</keyword>
<gene>
    <name evidence="6" type="ORF">PVAG01_10402</name>
</gene>
<dbReference type="Pfam" id="PF00067">
    <property type="entry name" value="p450"/>
    <property type="match status" value="1"/>
</dbReference>
<keyword evidence="7" id="KW-1185">Reference proteome</keyword>
<comment type="cofactor">
    <cofactor evidence="1">
        <name>heme</name>
        <dbReference type="ChEBI" id="CHEBI:30413"/>
    </cofactor>
</comment>
<sequence>MISNLADVSLGSLLLSCGGLLVLYVIGQYALDPLRRIPGPFFARFTRLWYFVEIYKGTFERTNIALHKRYGPVVRIAPNEYSIDDPEAVKTVYGLGGNFVKAPWYASWMPPFTESANLFADQDPHRHASQRRKFAAHYSMSSLVGYEGLVDECMDLLSQRFSEIANSSQDTDLARWLQCYAFDVIGDITFAKRFGFLDMGEDKEGVFRAIDTRLVYSTFTGVFPWLHRMIFQFLPKTGGYAYLLAYTQRQVEIRQRELKNPIQGGQDGPPDIMTKLLATHEANPDKMSRLDIFTICQSNISAGSDTTSISLSSVFYHLLKYPATMSRLQEEVDIAAKEGRVSDPITFKEAQDLPYLQAVIKEALRMHPATGLGLQRIVPRSGTSISGYQFPAGATVGINAWVAHQNTSVFGPDASTWRPERWLEYEAQGRTAEVDKYFLAFGSGSRTCIGKNISLLEMTKLVPQIVRRFDLVLGDELQQREWTTENRWFVKQLDFWVRIYERRKV</sequence>
<keyword evidence="5" id="KW-1133">Transmembrane helix</keyword>
<dbReference type="InterPro" id="IPR017972">
    <property type="entry name" value="Cyt_P450_CS"/>
</dbReference>
<dbReference type="CDD" id="cd11060">
    <property type="entry name" value="CYP57A1-like"/>
    <property type="match status" value="1"/>
</dbReference>
<comment type="caution">
    <text evidence="6">The sequence shown here is derived from an EMBL/GenBank/DDBJ whole genome shotgun (WGS) entry which is preliminary data.</text>
</comment>
<evidence type="ECO:0000313" key="6">
    <source>
        <dbReference type="EMBL" id="KAL3418686.1"/>
    </source>
</evidence>
<name>A0ABR4P6E6_9HELO</name>
<dbReference type="PANTHER" id="PTHR24305">
    <property type="entry name" value="CYTOCHROME P450"/>
    <property type="match status" value="1"/>
</dbReference>
<evidence type="ECO:0000256" key="5">
    <source>
        <dbReference type="SAM" id="Phobius"/>
    </source>
</evidence>
<dbReference type="Gene3D" id="1.10.630.10">
    <property type="entry name" value="Cytochrome P450"/>
    <property type="match status" value="1"/>
</dbReference>
<dbReference type="InterPro" id="IPR002401">
    <property type="entry name" value="Cyt_P450_E_grp-I"/>
</dbReference>
<dbReference type="PROSITE" id="PS00086">
    <property type="entry name" value="CYTOCHROME_P450"/>
    <property type="match status" value="1"/>
</dbReference>
<proteinExistence type="inferred from homology"/>
<dbReference type="Proteomes" id="UP001629113">
    <property type="component" value="Unassembled WGS sequence"/>
</dbReference>
<keyword evidence="5" id="KW-0472">Membrane</keyword>